<evidence type="ECO:0000313" key="2">
    <source>
        <dbReference type="EMBL" id="ETN39077.1"/>
    </source>
</evidence>
<proteinExistence type="predicted"/>
<dbReference type="eggNOG" id="ENOG502S698">
    <property type="taxonomic scope" value="Eukaryota"/>
</dbReference>
<dbReference type="AlphaFoldDB" id="W2RRI7"/>
<feature type="compositionally biased region" description="Low complexity" evidence="1">
    <location>
        <begin position="53"/>
        <end position="67"/>
    </location>
</feature>
<protein>
    <recommendedName>
        <fullName evidence="4">Tafazzin</fullName>
    </recommendedName>
</protein>
<name>W2RRI7_CYPE1</name>
<feature type="compositionally biased region" description="Basic and acidic residues" evidence="1">
    <location>
        <begin position="40"/>
        <end position="49"/>
    </location>
</feature>
<dbReference type="STRING" id="1220924.W2RRI7"/>
<reference evidence="2 3" key="1">
    <citation type="submission" date="2013-03" db="EMBL/GenBank/DDBJ databases">
        <title>The Genome Sequence of Phialophora europaea CBS 101466.</title>
        <authorList>
            <consortium name="The Broad Institute Genomics Platform"/>
            <person name="Cuomo C."/>
            <person name="de Hoog S."/>
            <person name="Gorbushina A."/>
            <person name="Walker B."/>
            <person name="Young S.K."/>
            <person name="Zeng Q."/>
            <person name="Gargeya S."/>
            <person name="Fitzgerald M."/>
            <person name="Haas B."/>
            <person name="Abouelleil A."/>
            <person name="Allen A.W."/>
            <person name="Alvarado L."/>
            <person name="Arachchi H.M."/>
            <person name="Berlin A.M."/>
            <person name="Chapman S.B."/>
            <person name="Gainer-Dewar J."/>
            <person name="Goldberg J."/>
            <person name="Griggs A."/>
            <person name="Gujja S."/>
            <person name="Hansen M."/>
            <person name="Howarth C."/>
            <person name="Imamovic A."/>
            <person name="Ireland A."/>
            <person name="Larimer J."/>
            <person name="McCowan C."/>
            <person name="Murphy C."/>
            <person name="Pearson M."/>
            <person name="Poon T.W."/>
            <person name="Priest M."/>
            <person name="Roberts A."/>
            <person name="Saif S."/>
            <person name="Shea T."/>
            <person name="Sisk P."/>
            <person name="Sykes S."/>
            <person name="Wortman J."/>
            <person name="Nusbaum C."/>
            <person name="Birren B."/>
        </authorList>
    </citation>
    <scope>NUCLEOTIDE SEQUENCE [LARGE SCALE GENOMIC DNA]</scope>
    <source>
        <strain evidence="2 3">CBS 101466</strain>
    </source>
</reference>
<dbReference type="RefSeq" id="XP_008717862.1">
    <property type="nucleotide sequence ID" value="XM_008719640.1"/>
</dbReference>
<dbReference type="InParanoid" id="W2RRI7"/>
<accession>W2RRI7</accession>
<dbReference type="VEuPathDB" id="FungiDB:HMPREF1541_05299"/>
<dbReference type="EMBL" id="KB822721">
    <property type="protein sequence ID" value="ETN39077.1"/>
    <property type="molecule type" value="Genomic_DNA"/>
</dbReference>
<feature type="region of interest" description="Disordered" evidence="1">
    <location>
        <begin position="1"/>
        <end position="114"/>
    </location>
</feature>
<sequence length="537" mass="58971">MPKKRTGKALLIKPGSPATIASSSRDPTAHNDSRPSVNDLIRESRRLQIRDQSVPVPNTPVTSSVHPQVREALSLPAPTGPPPRIGLRRSRATPTPTSDRGPTRLRTVPGPPPPRSWLINSRHASASASHDAFQSMRALDAPAVLPGAAFPPPGSLQDYALKEMAINWDWHVEYDALYLTELPTKLKESLLSYLAVYNDNVQINPVRMLFLAAEADVDDRREVARLDISHGLGSWVQHRSLEKDLLHSEPAIQPVQIVTAAEEVPDAWDALDSTAPSIPTTLPTPLTFPNLTHLSLALSPTSPAASWKSLLRLCTHLPTLSSLSLAHWPMPTYTPIAASTRVTVTNSTTGSNPSTSSPRIVYGGTNMYSQLDNDWREAAGILRSLSRKLTGLKWLDLSGCGQWWDALMWRQLHGQPLGTTLLSAGLSEGNTPDEYDPYSESQLDTLMGPRPDWNGAWRGISTIVLKIGWTPVKPPRVDEETGEPGTENFSGSLVRKKAAWAREQRTFDELRQRQRDVMAGLRAVRREGGGGWIDIEV</sequence>
<evidence type="ECO:0000313" key="3">
    <source>
        <dbReference type="Proteomes" id="UP000030752"/>
    </source>
</evidence>
<dbReference type="HOGENOM" id="CLU_032824_0_0_1"/>
<evidence type="ECO:0000256" key="1">
    <source>
        <dbReference type="SAM" id="MobiDB-lite"/>
    </source>
</evidence>
<evidence type="ECO:0008006" key="4">
    <source>
        <dbReference type="Google" id="ProtNLM"/>
    </source>
</evidence>
<gene>
    <name evidence="2" type="ORF">HMPREF1541_05299</name>
</gene>
<organism evidence="2 3">
    <name type="scientific">Cyphellophora europaea (strain CBS 101466)</name>
    <name type="common">Phialophora europaea</name>
    <dbReference type="NCBI Taxonomy" id="1220924"/>
    <lineage>
        <taxon>Eukaryota</taxon>
        <taxon>Fungi</taxon>
        <taxon>Dikarya</taxon>
        <taxon>Ascomycota</taxon>
        <taxon>Pezizomycotina</taxon>
        <taxon>Eurotiomycetes</taxon>
        <taxon>Chaetothyriomycetidae</taxon>
        <taxon>Chaetothyriales</taxon>
        <taxon>Cyphellophoraceae</taxon>
        <taxon>Cyphellophora</taxon>
    </lineage>
</organism>
<dbReference type="GeneID" id="19972638"/>
<dbReference type="Proteomes" id="UP000030752">
    <property type="component" value="Unassembled WGS sequence"/>
</dbReference>
<keyword evidence="3" id="KW-1185">Reference proteome</keyword>
<dbReference type="OrthoDB" id="193467at2759"/>